<organism evidence="9 10">
    <name type="scientific">Acidisarcina polymorpha</name>
    <dbReference type="NCBI Taxonomy" id="2211140"/>
    <lineage>
        <taxon>Bacteria</taxon>
        <taxon>Pseudomonadati</taxon>
        <taxon>Acidobacteriota</taxon>
        <taxon>Terriglobia</taxon>
        <taxon>Terriglobales</taxon>
        <taxon>Acidobacteriaceae</taxon>
        <taxon>Acidisarcina</taxon>
    </lineage>
</organism>
<keyword evidence="4 8" id="KW-0812">Transmembrane</keyword>
<dbReference type="Pfam" id="PF00375">
    <property type="entry name" value="SDF"/>
    <property type="match status" value="1"/>
</dbReference>
<evidence type="ECO:0000256" key="8">
    <source>
        <dbReference type="SAM" id="Phobius"/>
    </source>
</evidence>
<dbReference type="GO" id="GO:0015293">
    <property type="term" value="F:symporter activity"/>
    <property type="evidence" value="ECO:0007669"/>
    <property type="project" value="UniProtKB-KW"/>
</dbReference>
<feature type="transmembrane region" description="Helical" evidence="8">
    <location>
        <begin position="239"/>
        <end position="269"/>
    </location>
</feature>
<dbReference type="KEGG" id="abas:ACPOL_6079"/>
<dbReference type="Gene3D" id="1.10.3860.10">
    <property type="entry name" value="Sodium:dicarboxylate symporter"/>
    <property type="match status" value="1"/>
</dbReference>
<feature type="transmembrane region" description="Helical" evidence="8">
    <location>
        <begin position="276"/>
        <end position="301"/>
    </location>
</feature>
<dbReference type="FunFam" id="1.10.3860.10:FF:000001">
    <property type="entry name" value="C4-dicarboxylate transport protein"/>
    <property type="match status" value="1"/>
</dbReference>
<dbReference type="SUPFAM" id="SSF118215">
    <property type="entry name" value="Proton glutamate symport protein"/>
    <property type="match status" value="1"/>
</dbReference>
<keyword evidence="6 8" id="KW-1133">Transmembrane helix</keyword>
<feature type="transmembrane region" description="Helical" evidence="8">
    <location>
        <begin position="97"/>
        <end position="117"/>
    </location>
</feature>
<evidence type="ECO:0000256" key="1">
    <source>
        <dbReference type="ARBA" id="ARBA00004651"/>
    </source>
</evidence>
<comment type="subcellular location">
    <subcellularLocation>
        <location evidence="1">Cell membrane</location>
        <topology evidence="1">Multi-pass membrane protein</topology>
    </subcellularLocation>
</comment>
<keyword evidence="2" id="KW-0813">Transport</keyword>
<evidence type="ECO:0000256" key="3">
    <source>
        <dbReference type="ARBA" id="ARBA00022475"/>
    </source>
</evidence>
<feature type="transmembrane region" description="Helical" evidence="8">
    <location>
        <begin position="330"/>
        <end position="350"/>
    </location>
</feature>
<sequence length="449" mass="47519">MTIRVVVELLRIAALTFAAGYAIRRRNMTIWILWSMFAGIELGLDAPSFALQLHVFSDIFLRLIKAIVAPLILGTLISGIGSHGSLKEVGRLGIKSLIYFEVLTTIALLVGLAAINISRAGVGLQVPASANNKNAGLALPVQQTSPQSIPKWDQFLLHVFPENIAKSIAENEILQVVVFAVLFGLALTRLPDESRLPMLTVAQSFTKAMFQFTNLVMFVSPLAVGAALAYTIAHSGSGAILGLAKLVATLYGALVAFILVGMLPAALIARVPIRRFLAAVAEPAFLAFSTSTSEAALPIAMENMEALGVPENIVAFVIPTGYSFNLDGTAIYLALASVFVAQAGGIHLGWKTQLVMLATLVLTSKGVAGVPRASLVVLMATAASFRLPVEPIVLILGVDALMDMGRTAINVTGNCLASVVVARWEGKFAPSSTRSALTDVNPPQECHPE</sequence>
<accession>A0A2Z5G7S7</accession>
<reference evidence="9 10" key="1">
    <citation type="journal article" date="2018" name="Front. Microbiol.">
        <title>Hydrolytic Capabilities as a Key to Environmental Success: Chitinolytic and Cellulolytic Acidobacteria From Acidic Sub-arctic Soils and Boreal Peatlands.</title>
        <authorList>
            <person name="Belova S.E."/>
            <person name="Ravin N.V."/>
            <person name="Pankratov T.A."/>
            <person name="Rakitin A.L."/>
            <person name="Ivanova A.A."/>
            <person name="Beletsky A.V."/>
            <person name="Mardanov A.V."/>
            <person name="Sinninghe Damste J.S."/>
            <person name="Dedysh S.N."/>
        </authorList>
    </citation>
    <scope>NUCLEOTIDE SEQUENCE [LARGE SCALE GENOMIC DNA]</scope>
    <source>
        <strain evidence="9 10">SBC82</strain>
    </source>
</reference>
<dbReference type="EMBL" id="CP030840">
    <property type="protein sequence ID" value="AXC15323.1"/>
    <property type="molecule type" value="Genomic_DNA"/>
</dbReference>
<evidence type="ECO:0000256" key="5">
    <source>
        <dbReference type="ARBA" id="ARBA00022847"/>
    </source>
</evidence>
<keyword evidence="7 8" id="KW-0472">Membrane</keyword>
<dbReference type="PROSITE" id="PS00714">
    <property type="entry name" value="NA_DICARBOXYL_SYMP_2"/>
    <property type="match status" value="1"/>
</dbReference>
<feature type="transmembrane region" description="Helical" evidence="8">
    <location>
        <begin position="30"/>
        <end position="53"/>
    </location>
</feature>
<keyword evidence="3" id="KW-1003">Cell membrane</keyword>
<dbReference type="InterPro" id="IPR001991">
    <property type="entry name" value="Na-dicarboxylate_symporter"/>
</dbReference>
<evidence type="ECO:0000256" key="6">
    <source>
        <dbReference type="ARBA" id="ARBA00022989"/>
    </source>
</evidence>
<gene>
    <name evidence="9" type="ORF">ACPOL_6079</name>
</gene>
<dbReference type="RefSeq" id="WP_338026723.1">
    <property type="nucleotide sequence ID" value="NZ_CP030840.1"/>
</dbReference>
<evidence type="ECO:0000256" key="4">
    <source>
        <dbReference type="ARBA" id="ARBA00022692"/>
    </source>
</evidence>
<keyword evidence="10" id="KW-1185">Reference proteome</keyword>
<dbReference type="PANTHER" id="PTHR42865">
    <property type="entry name" value="PROTON/GLUTAMATE-ASPARTATE SYMPORTER"/>
    <property type="match status" value="1"/>
</dbReference>
<feature type="transmembrane region" description="Helical" evidence="8">
    <location>
        <begin position="212"/>
        <end position="233"/>
    </location>
</feature>
<dbReference type="GO" id="GO:0005886">
    <property type="term" value="C:plasma membrane"/>
    <property type="evidence" value="ECO:0007669"/>
    <property type="project" value="UniProtKB-SubCell"/>
</dbReference>
<evidence type="ECO:0000256" key="7">
    <source>
        <dbReference type="ARBA" id="ARBA00023136"/>
    </source>
</evidence>
<dbReference type="GO" id="GO:0006835">
    <property type="term" value="P:dicarboxylic acid transport"/>
    <property type="evidence" value="ECO:0007669"/>
    <property type="project" value="TreeGrafter"/>
</dbReference>
<dbReference type="AlphaFoldDB" id="A0A2Z5G7S7"/>
<proteinExistence type="predicted"/>
<feature type="transmembrane region" description="Helical" evidence="8">
    <location>
        <begin position="59"/>
        <end position="77"/>
    </location>
</feature>
<feature type="transmembrane region" description="Helical" evidence="8">
    <location>
        <begin position="173"/>
        <end position="191"/>
    </location>
</feature>
<name>A0A2Z5G7S7_9BACT</name>
<feature type="transmembrane region" description="Helical" evidence="8">
    <location>
        <begin position="6"/>
        <end position="23"/>
    </location>
</feature>
<dbReference type="InterPro" id="IPR036458">
    <property type="entry name" value="Na:dicarbo_symporter_sf"/>
</dbReference>
<protein>
    <recommendedName>
        <fullName evidence="11">Proton/glutamate symport protein</fullName>
    </recommendedName>
</protein>
<dbReference type="PANTHER" id="PTHR42865:SF7">
    <property type="entry name" value="PROTON_GLUTAMATE-ASPARTATE SYMPORTER"/>
    <property type="match status" value="1"/>
</dbReference>
<evidence type="ECO:0000313" key="9">
    <source>
        <dbReference type="EMBL" id="AXC15323.1"/>
    </source>
</evidence>
<evidence type="ECO:0008006" key="11">
    <source>
        <dbReference type="Google" id="ProtNLM"/>
    </source>
</evidence>
<dbReference type="Proteomes" id="UP000253606">
    <property type="component" value="Chromosome"/>
</dbReference>
<evidence type="ECO:0000313" key="10">
    <source>
        <dbReference type="Proteomes" id="UP000253606"/>
    </source>
</evidence>
<dbReference type="PRINTS" id="PR00173">
    <property type="entry name" value="EDTRNSPORT"/>
</dbReference>
<evidence type="ECO:0000256" key="2">
    <source>
        <dbReference type="ARBA" id="ARBA00022448"/>
    </source>
</evidence>
<dbReference type="InterPro" id="IPR018107">
    <property type="entry name" value="Na-dicarboxylate_symporter_CS"/>
</dbReference>
<keyword evidence="5" id="KW-0769">Symport</keyword>